<organism evidence="11 12">
    <name type="scientific">Cladonia borealis</name>
    <dbReference type="NCBI Taxonomy" id="184061"/>
    <lineage>
        <taxon>Eukaryota</taxon>
        <taxon>Fungi</taxon>
        <taxon>Dikarya</taxon>
        <taxon>Ascomycota</taxon>
        <taxon>Pezizomycotina</taxon>
        <taxon>Lecanoromycetes</taxon>
        <taxon>OSLEUM clade</taxon>
        <taxon>Lecanoromycetidae</taxon>
        <taxon>Lecanorales</taxon>
        <taxon>Lecanorineae</taxon>
        <taxon>Cladoniaceae</taxon>
        <taxon>Cladonia</taxon>
    </lineage>
</organism>
<evidence type="ECO:0000256" key="4">
    <source>
        <dbReference type="ARBA" id="ARBA00023002"/>
    </source>
</evidence>
<dbReference type="GO" id="GO:0005777">
    <property type="term" value="C:peroxisome"/>
    <property type="evidence" value="ECO:0007669"/>
    <property type="project" value="TreeGrafter"/>
</dbReference>
<evidence type="ECO:0000256" key="1">
    <source>
        <dbReference type="ARBA" id="ARBA00010505"/>
    </source>
</evidence>
<comment type="function">
    <text evidence="9">Thiol-specific peroxidase that catalyzes the reduction of hydrogen peroxide and organic hydroperoxides to water and alcohols, respectively. Plays a role in cell protection against oxidative stress by detoxifying peroxides.</text>
</comment>
<protein>
    <recommendedName>
        <fullName evidence="6">Thioredoxin peroxidase</fullName>
    </recommendedName>
    <alternativeName>
        <fullName evidence="7">Thioredoxin-dependent peroxiredoxin</fullName>
    </alternativeName>
</protein>
<gene>
    <name evidence="11" type="ORF">JMJ35_010242</name>
</gene>
<evidence type="ECO:0000259" key="10">
    <source>
        <dbReference type="PROSITE" id="PS51352"/>
    </source>
</evidence>
<dbReference type="PROSITE" id="PS51352">
    <property type="entry name" value="THIOREDOXIN_2"/>
    <property type="match status" value="1"/>
</dbReference>
<dbReference type="InterPro" id="IPR013740">
    <property type="entry name" value="Redoxin"/>
</dbReference>
<dbReference type="InterPro" id="IPR036249">
    <property type="entry name" value="Thioredoxin-like_sf"/>
</dbReference>
<dbReference type="AlphaFoldDB" id="A0AA39QRP9"/>
<keyword evidence="12" id="KW-1185">Reference proteome</keyword>
<dbReference type="PANTHER" id="PTHR10430:SF16">
    <property type="entry name" value="PEROXIREDOXIN-5, MITOCHONDRIAL"/>
    <property type="match status" value="1"/>
</dbReference>
<dbReference type="GO" id="GO:0005739">
    <property type="term" value="C:mitochondrion"/>
    <property type="evidence" value="ECO:0007669"/>
    <property type="project" value="TreeGrafter"/>
</dbReference>
<dbReference type="GO" id="GO:0034599">
    <property type="term" value="P:cellular response to oxidative stress"/>
    <property type="evidence" value="ECO:0007669"/>
    <property type="project" value="InterPro"/>
</dbReference>
<evidence type="ECO:0000256" key="3">
    <source>
        <dbReference type="ARBA" id="ARBA00022862"/>
    </source>
</evidence>
<evidence type="ECO:0000256" key="9">
    <source>
        <dbReference type="RuleBase" id="RU366011"/>
    </source>
</evidence>
<dbReference type="GO" id="GO:0042744">
    <property type="term" value="P:hydrogen peroxide catabolic process"/>
    <property type="evidence" value="ECO:0007669"/>
    <property type="project" value="TreeGrafter"/>
</dbReference>
<comment type="similarity">
    <text evidence="1 9">Belongs to the peroxiredoxin family. Prx5 subfamily.</text>
</comment>
<feature type="active site" description="Cysteine sulfenic acid (-SOH) intermediate" evidence="8">
    <location>
        <position position="61"/>
    </location>
</feature>
<dbReference type="GO" id="GO:0008379">
    <property type="term" value="F:thioredoxin peroxidase activity"/>
    <property type="evidence" value="ECO:0007669"/>
    <property type="project" value="InterPro"/>
</dbReference>
<evidence type="ECO:0000256" key="2">
    <source>
        <dbReference type="ARBA" id="ARBA00022559"/>
    </source>
</evidence>
<evidence type="ECO:0000256" key="6">
    <source>
        <dbReference type="ARBA" id="ARBA00032824"/>
    </source>
</evidence>
<proteinExistence type="inferred from homology"/>
<accession>A0AA39QRP9</accession>
<dbReference type="CDD" id="cd03013">
    <property type="entry name" value="PRX5_like"/>
    <property type="match status" value="1"/>
</dbReference>
<dbReference type="FunFam" id="3.40.30.10:FF:000020">
    <property type="entry name" value="Peroxiredoxin"/>
    <property type="match status" value="1"/>
</dbReference>
<feature type="domain" description="Thioredoxin" evidence="10">
    <location>
        <begin position="4"/>
        <end position="167"/>
    </location>
</feature>
<dbReference type="InterPro" id="IPR037944">
    <property type="entry name" value="PRX5-like"/>
</dbReference>
<evidence type="ECO:0000256" key="5">
    <source>
        <dbReference type="ARBA" id="ARBA00023284"/>
    </source>
</evidence>
<keyword evidence="2 9" id="KW-0575">Peroxidase</keyword>
<evidence type="ECO:0000256" key="7">
    <source>
        <dbReference type="ARBA" id="ARBA00079296"/>
    </source>
</evidence>
<name>A0AA39QRP9_9LECA</name>
<dbReference type="Pfam" id="PF08534">
    <property type="entry name" value="Redoxin"/>
    <property type="match status" value="1"/>
</dbReference>
<dbReference type="InterPro" id="IPR013766">
    <property type="entry name" value="Thioredoxin_domain"/>
</dbReference>
<evidence type="ECO:0000313" key="11">
    <source>
        <dbReference type="EMBL" id="KAK0507204.1"/>
    </source>
</evidence>
<dbReference type="PANTHER" id="PTHR10430">
    <property type="entry name" value="PEROXIREDOXIN"/>
    <property type="match status" value="1"/>
</dbReference>
<dbReference type="Gene3D" id="3.40.30.10">
    <property type="entry name" value="Glutaredoxin"/>
    <property type="match status" value="1"/>
</dbReference>
<evidence type="ECO:0000256" key="8">
    <source>
        <dbReference type="PIRSR" id="PIRSR637944-1"/>
    </source>
</evidence>
<dbReference type="SUPFAM" id="SSF52833">
    <property type="entry name" value="Thioredoxin-like"/>
    <property type="match status" value="1"/>
</dbReference>
<sequence>MTALKVGDSFPEGVEFQYIPYTDEKAEITACGMPQPYNASKEFADKKVVLFAVPGAFTPSCSVRHLPGYVEHWNELKGKGVDLVIVIAMNDPFVMSAWGKANGIKKDEILFMTDPGIGFSKKIGWTKGPERTGRYAIVIDHGKIVYAENEPAGDVTVSGAEAVLSKL</sequence>
<keyword evidence="5 9" id="KW-0676">Redox-active center</keyword>
<dbReference type="EMBL" id="JAFEKC020000024">
    <property type="protein sequence ID" value="KAK0507204.1"/>
    <property type="molecule type" value="Genomic_DNA"/>
</dbReference>
<keyword evidence="3 9" id="KW-0049">Antioxidant</keyword>
<dbReference type="GO" id="GO:0045454">
    <property type="term" value="P:cell redox homeostasis"/>
    <property type="evidence" value="ECO:0007669"/>
    <property type="project" value="TreeGrafter"/>
</dbReference>
<comment type="caution">
    <text evidence="11">The sequence shown here is derived from an EMBL/GenBank/DDBJ whole genome shotgun (WGS) entry which is preliminary data.</text>
</comment>
<reference evidence="11" key="1">
    <citation type="submission" date="2023-03" db="EMBL/GenBank/DDBJ databases">
        <title>Complete genome of Cladonia borealis.</title>
        <authorList>
            <person name="Park H."/>
        </authorList>
    </citation>
    <scope>NUCLEOTIDE SEQUENCE</scope>
    <source>
        <strain evidence="11">ANT050790</strain>
    </source>
</reference>
<evidence type="ECO:0000313" key="12">
    <source>
        <dbReference type="Proteomes" id="UP001166286"/>
    </source>
</evidence>
<dbReference type="Proteomes" id="UP001166286">
    <property type="component" value="Unassembled WGS sequence"/>
</dbReference>
<keyword evidence="4 9" id="KW-0560">Oxidoreductase</keyword>